<reference evidence="16" key="1">
    <citation type="submission" date="2025-08" db="UniProtKB">
        <authorList>
            <consortium name="Ensembl"/>
        </authorList>
    </citation>
    <scope>IDENTIFICATION</scope>
</reference>
<keyword evidence="15" id="KW-0256">Endoplasmic reticulum</keyword>
<dbReference type="GO" id="GO:0030148">
    <property type="term" value="P:sphingolipid biosynthetic process"/>
    <property type="evidence" value="ECO:0007669"/>
    <property type="project" value="TreeGrafter"/>
</dbReference>
<comment type="pathway">
    <text evidence="2 15">Lipid metabolism; fatty acid biosynthesis.</text>
</comment>
<keyword evidence="5 15" id="KW-0444">Lipid biosynthesis</keyword>
<keyword evidence="11 15" id="KW-0275">Fatty acid biosynthesis</keyword>
<organism evidence="16 17">
    <name type="scientific">Paramormyrops kingsleyae</name>
    <dbReference type="NCBI Taxonomy" id="1676925"/>
    <lineage>
        <taxon>Eukaryota</taxon>
        <taxon>Metazoa</taxon>
        <taxon>Chordata</taxon>
        <taxon>Craniata</taxon>
        <taxon>Vertebrata</taxon>
        <taxon>Euteleostomi</taxon>
        <taxon>Actinopterygii</taxon>
        <taxon>Neopterygii</taxon>
        <taxon>Teleostei</taxon>
        <taxon>Osteoglossocephala</taxon>
        <taxon>Osteoglossomorpha</taxon>
        <taxon>Osteoglossiformes</taxon>
        <taxon>Mormyridae</taxon>
        <taxon>Paramormyrops</taxon>
    </lineage>
</organism>
<comment type="caution">
    <text evidence="15">Lacks conserved residue(s) required for the propagation of feature annotation.</text>
</comment>
<evidence type="ECO:0000256" key="4">
    <source>
        <dbReference type="ARBA" id="ARBA00013122"/>
    </source>
</evidence>
<dbReference type="AlphaFoldDB" id="A0A3B3R5F7"/>
<evidence type="ECO:0000256" key="5">
    <source>
        <dbReference type="ARBA" id="ARBA00022516"/>
    </source>
</evidence>
<feature type="transmembrane region" description="Helical" evidence="15">
    <location>
        <begin position="7"/>
        <end position="24"/>
    </location>
</feature>
<dbReference type="PANTHER" id="PTHR11035:SF16">
    <property type="entry name" value="VERY-LONG-CHAIN (3R)-3-HYDROXYACYL-COA DEHYDRATASE 4"/>
    <property type="match status" value="1"/>
</dbReference>
<evidence type="ECO:0000256" key="10">
    <source>
        <dbReference type="ARBA" id="ARBA00023136"/>
    </source>
</evidence>
<keyword evidence="7 15" id="KW-0276">Fatty acid metabolism</keyword>
<evidence type="ECO:0000256" key="8">
    <source>
        <dbReference type="ARBA" id="ARBA00022989"/>
    </source>
</evidence>
<evidence type="ECO:0000256" key="9">
    <source>
        <dbReference type="ARBA" id="ARBA00023098"/>
    </source>
</evidence>
<evidence type="ECO:0000256" key="6">
    <source>
        <dbReference type="ARBA" id="ARBA00022692"/>
    </source>
</evidence>
<dbReference type="EC" id="4.2.1.134" evidence="4 15"/>
<reference evidence="16" key="2">
    <citation type="submission" date="2025-09" db="UniProtKB">
        <authorList>
            <consortium name="Ensembl"/>
        </authorList>
    </citation>
    <scope>IDENTIFICATION</scope>
</reference>
<comment type="catalytic activity">
    <reaction evidence="13">
        <text>(3R)-hydroxyhexadecanoyl-CoA = (2E)-hexadecenoyl-CoA + H2O</text>
        <dbReference type="Rhea" id="RHEA:39159"/>
        <dbReference type="ChEBI" id="CHEBI:15377"/>
        <dbReference type="ChEBI" id="CHEBI:61526"/>
        <dbReference type="ChEBI" id="CHEBI:74278"/>
    </reaction>
    <physiologicalReaction direction="left-to-right" evidence="13">
        <dbReference type="Rhea" id="RHEA:39160"/>
    </physiologicalReaction>
</comment>
<name>A0A3B3R5F7_9TELE</name>
<keyword evidence="17" id="KW-1185">Reference proteome</keyword>
<protein>
    <recommendedName>
        <fullName evidence="4 15">Very-long-chain (3R)-3-hydroxyacyl-CoA dehydratase</fullName>
        <ecNumber evidence="4 15">4.2.1.134</ecNumber>
    </recommendedName>
</protein>
<dbReference type="GO" id="GO:0102158">
    <property type="term" value="F:very-long-chain (3R)-3-hydroxyacyl-CoA dehydratase activity"/>
    <property type="evidence" value="ECO:0007669"/>
    <property type="project" value="UniProtKB-EC"/>
</dbReference>
<keyword evidence="6 15" id="KW-0812">Transmembrane</keyword>
<evidence type="ECO:0000256" key="2">
    <source>
        <dbReference type="ARBA" id="ARBA00005194"/>
    </source>
</evidence>
<dbReference type="PANTHER" id="PTHR11035">
    <property type="entry name" value="VERY-LONG-CHAIN (3R)-3-HYDROXYACYL-COA DEHYDRATASE"/>
    <property type="match status" value="1"/>
</dbReference>
<comment type="catalytic activity">
    <reaction evidence="14">
        <text>a very-long-chain (3R)-3-hydroxyacyl-CoA = a very-long-chain (2E)-enoyl-CoA + H2O</text>
        <dbReference type="Rhea" id="RHEA:45812"/>
        <dbReference type="ChEBI" id="CHEBI:15377"/>
        <dbReference type="ChEBI" id="CHEBI:83728"/>
        <dbReference type="ChEBI" id="CHEBI:85440"/>
        <dbReference type="EC" id="4.2.1.134"/>
    </reaction>
    <physiologicalReaction direction="left-to-right" evidence="14">
        <dbReference type="Rhea" id="RHEA:45813"/>
    </physiologicalReaction>
</comment>
<keyword evidence="10 15" id="KW-0472">Membrane</keyword>
<evidence type="ECO:0000256" key="7">
    <source>
        <dbReference type="ARBA" id="ARBA00022832"/>
    </source>
</evidence>
<sequence>MRCSIRLAYLFLYNLLQFCGHTWIFANLTARSLSFGGDALADTFYSVGVAMSLCQLLSVLELFHIADGIEKGALLPRFVQVTERIFLFVVIATQENIQSKPIVCALFYLWNILGLLRYPHGLLSLISTPSWNMLWAHHTLWIPVYPLSVLAEGVTVYEALRTHSSQMVHSVSAYVHFPYVLQGYLPLLAVGKYRPGRLFSASPQQQHIHNKHTIPVAHLLWSYQVQPAGGVMVKDTAA</sequence>
<dbReference type="STRING" id="1676925.ENSPKIP00000012906"/>
<dbReference type="GO" id="GO:0042761">
    <property type="term" value="P:very long-chain fatty acid biosynthetic process"/>
    <property type="evidence" value="ECO:0007669"/>
    <property type="project" value="TreeGrafter"/>
</dbReference>
<evidence type="ECO:0000256" key="11">
    <source>
        <dbReference type="ARBA" id="ARBA00023160"/>
    </source>
</evidence>
<dbReference type="OrthoDB" id="46988at2759"/>
<evidence type="ECO:0000256" key="1">
    <source>
        <dbReference type="ARBA" id="ARBA00004141"/>
    </source>
</evidence>
<dbReference type="InterPro" id="IPR007482">
    <property type="entry name" value="Tyr_Pase-like_PTPLA"/>
</dbReference>
<evidence type="ECO:0000256" key="14">
    <source>
        <dbReference type="ARBA" id="ARBA00023727"/>
    </source>
</evidence>
<dbReference type="GeneTree" id="ENSGT00530000062962"/>
<evidence type="ECO:0000256" key="13">
    <source>
        <dbReference type="ARBA" id="ARBA00023688"/>
    </source>
</evidence>
<comment type="similarity">
    <text evidence="3 15">Belongs to the very long-chain fatty acids dehydratase HACD family.</text>
</comment>
<comment type="subcellular location">
    <subcellularLocation>
        <location evidence="15">Endoplasmic reticulum membrane</location>
        <topology evidence="15">Multi-pass membrane protein</topology>
    </subcellularLocation>
    <subcellularLocation>
        <location evidence="1">Membrane</location>
        <topology evidence="1">Multi-pass membrane protein</topology>
    </subcellularLocation>
</comment>
<evidence type="ECO:0000313" key="16">
    <source>
        <dbReference type="Ensembl" id="ENSPKIP00000012906.1"/>
    </source>
</evidence>
<keyword evidence="9 15" id="KW-0443">Lipid metabolism</keyword>
<keyword evidence="8 15" id="KW-1133">Transmembrane helix</keyword>
<evidence type="ECO:0000313" key="17">
    <source>
        <dbReference type="Proteomes" id="UP000261540"/>
    </source>
</evidence>
<dbReference type="UniPathway" id="UPA00094"/>
<dbReference type="GO" id="GO:0005789">
    <property type="term" value="C:endoplasmic reticulum membrane"/>
    <property type="evidence" value="ECO:0007669"/>
    <property type="project" value="UniProtKB-SubCell"/>
</dbReference>
<keyword evidence="12 15" id="KW-0456">Lyase</keyword>
<evidence type="ECO:0000256" key="12">
    <source>
        <dbReference type="ARBA" id="ARBA00023239"/>
    </source>
</evidence>
<accession>A0A3B3R5F7</accession>
<dbReference type="GO" id="GO:0030497">
    <property type="term" value="P:fatty acid elongation"/>
    <property type="evidence" value="ECO:0007669"/>
    <property type="project" value="TreeGrafter"/>
</dbReference>
<dbReference type="Ensembl" id="ENSPKIT00000037311.1">
    <property type="protein sequence ID" value="ENSPKIP00000012906.1"/>
    <property type="gene ID" value="ENSPKIG00000000528.1"/>
</dbReference>
<proteinExistence type="inferred from homology"/>
<dbReference type="Proteomes" id="UP000261540">
    <property type="component" value="Unplaced"/>
</dbReference>
<comment type="function">
    <text evidence="15">Catalyzes the third of the four reactions of the long-chain fatty acids elongation cycle. This endoplasmic reticulum-bound enzymatic process, allows the addition of two carbons to the chain of long- and very long-chain fatty acids/VLCFAs per cycle. This enzyme catalyzes the dehydration of the 3-hydroxyacyl-CoA intermediate into trans-2,3-enoyl-CoA, within each cycle of fatty acid elongation. Thereby, it participates to the production of VLCFAs of different chain lengths that are involved in multiple biological processes as precursors of membrane lipids and lipid mediators.</text>
</comment>
<evidence type="ECO:0000256" key="3">
    <source>
        <dbReference type="ARBA" id="ARBA00007811"/>
    </source>
</evidence>
<evidence type="ECO:0000256" key="15">
    <source>
        <dbReference type="RuleBase" id="RU363109"/>
    </source>
</evidence>
<dbReference type="Pfam" id="PF04387">
    <property type="entry name" value="PTPLA"/>
    <property type="match status" value="1"/>
</dbReference>